<proteinExistence type="predicted"/>
<gene>
    <name evidence="2" type="ORF">ANCDUO_08731</name>
</gene>
<protein>
    <submittedName>
        <fullName evidence="2">Uncharacterized protein</fullName>
    </submittedName>
</protein>
<dbReference type="GO" id="GO:0005886">
    <property type="term" value="C:plasma membrane"/>
    <property type="evidence" value="ECO:0007669"/>
    <property type="project" value="TreeGrafter"/>
</dbReference>
<dbReference type="GO" id="GO:0061630">
    <property type="term" value="F:ubiquitin protein ligase activity"/>
    <property type="evidence" value="ECO:0007669"/>
    <property type="project" value="TreeGrafter"/>
</dbReference>
<organism evidence="2 3">
    <name type="scientific">Ancylostoma duodenale</name>
    <dbReference type="NCBI Taxonomy" id="51022"/>
    <lineage>
        <taxon>Eukaryota</taxon>
        <taxon>Metazoa</taxon>
        <taxon>Ecdysozoa</taxon>
        <taxon>Nematoda</taxon>
        <taxon>Chromadorea</taxon>
        <taxon>Rhabditida</taxon>
        <taxon>Rhabditina</taxon>
        <taxon>Rhabditomorpha</taxon>
        <taxon>Strongyloidea</taxon>
        <taxon>Ancylostomatidae</taxon>
        <taxon>Ancylostomatinae</taxon>
        <taxon>Ancylostoma</taxon>
    </lineage>
</organism>
<evidence type="ECO:0000313" key="3">
    <source>
        <dbReference type="Proteomes" id="UP000054047"/>
    </source>
</evidence>
<keyword evidence="1" id="KW-1133">Transmembrane helix</keyword>
<reference evidence="2 3" key="1">
    <citation type="submission" date="2013-12" db="EMBL/GenBank/DDBJ databases">
        <title>Draft genome of the parsitic nematode Ancylostoma duodenale.</title>
        <authorList>
            <person name="Mitreva M."/>
        </authorList>
    </citation>
    <scope>NUCLEOTIDE SEQUENCE [LARGE SCALE GENOMIC DNA]</scope>
    <source>
        <strain evidence="2 3">Zhejiang</strain>
    </source>
</reference>
<dbReference type="PANTHER" id="PTHR45943">
    <property type="entry name" value="E3 UBIQUITIN-PROTEIN LIGASE MYCBP2"/>
    <property type="match status" value="1"/>
</dbReference>
<sequence>MASALRPSVAECCRTVFAAFLWHEHLVKDAMAAAAYLKFHQHLQNLWSNSDVRESAAPAALQPIVRLWIEVCTAVRTSVDQHLIVPPAGGKALGSVTRKREVRKIMLLLALSSISVQVLGVWRRM</sequence>
<keyword evidence="3" id="KW-1185">Reference proteome</keyword>
<feature type="transmembrane region" description="Helical" evidence="1">
    <location>
        <begin position="105"/>
        <end position="122"/>
    </location>
</feature>
<name>A0A0C2GV43_9BILA</name>
<dbReference type="OrthoDB" id="5821981at2759"/>
<evidence type="ECO:0000256" key="1">
    <source>
        <dbReference type="SAM" id="Phobius"/>
    </source>
</evidence>
<keyword evidence="1" id="KW-0472">Membrane</keyword>
<dbReference type="PANTHER" id="PTHR45943:SF1">
    <property type="entry name" value="E3 UBIQUITIN-PROTEIN LIGASE MYCBP2"/>
    <property type="match status" value="1"/>
</dbReference>
<accession>A0A0C2GV43</accession>
<evidence type="ECO:0000313" key="2">
    <source>
        <dbReference type="EMBL" id="KIH61001.1"/>
    </source>
</evidence>
<dbReference type="AlphaFoldDB" id="A0A0C2GV43"/>
<dbReference type="Proteomes" id="UP000054047">
    <property type="component" value="Unassembled WGS sequence"/>
</dbReference>
<dbReference type="EMBL" id="KN730466">
    <property type="protein sequence ID" value="KIH61001.1"/>
    <property type="molecule type" value="Genomic_DNA"/>
</dbReference>
<keyword evidence="1" id="KW-0812">Transmembrane</keyword>
<dbReference type="GO" id="GO:0008582">
    <property type="term" value="P:regulation of synaptic assembly at neuromuscular junction"/>
    <property type="evidence" value="ECO:0007669"/>
    <property type="project" value="TreeGrafter"/>
</dbReference>
<dbReference type="GO" id="GO:0007411">
    <property type="term" value="P:axon guidance"/>
    <property type="evidence" value="ECO:0007669"/>
    <property type="project" value="TreeGrafter"/>
</dbReference>
<dbReference type="GO" id="GO:0005634">
    <property type="term" value="C:nucleus"/>
    <property type="evidence" value="ECO:0007669"/>
    <property type="project" value="TreeGrafter"/>
</dbReference>